<evidence type="ECO:0000313" key="2">
    <source>
        <dbReference type="Proteomes" id="UP000054630"/>
    </source>
</evidence>
<name>A0A0V0RE33_9BILA</name>
<keyword evidence="2" id="KW-1185">Reference proteome</keyword>
<protein>
    <submittedName>
        <fullName evidence="1">Uncharacterized protein</fullName>
    </submittedName>
</protein>
<sequence>MIIFMLDYAFDANTINRNYQYWHPYNEITENKICEKHYFLTSLAMLLQTGEQQQDGAVKDKGL</sequence>
<evidence type="ECO:0000313" key="1">
    <source>
        <dbReference type="EMBL" id="KRX12538.1"/>
    </source>
</evidence>
<dbReference type="Proteomes" id="UP000054630">
    <property type="component" value="Unassembled WGS sequence"/>
</dbReference>
<gene>
    <name evidence="1" type="ORF">T07_6714</name>
</gene>
<proteinExistence type="predicted"/>
<dbReference type="EMBL" id="JYDL01000347">
    <property type="protein sequence ID" value="KRX12538.1"/>
    <property type="molecule type" value="Genomic_DNA"/>
</dbReference>
<dbReference type="AlphaFoldDB" id="A0A0V0RE33"/>
<organism evidence="1 2">
    <name type="scientific">Trichinella nelsoni</name>
    <dbReference type="NCBI Taxonomy" id="6336"/>
    <lineage>
        <taxon>Eukaryota</taxon>
        <taxon>Metazoa</taxon>
        <taxon>Ecdysozoa</taxon>
        <taxon>Nematoda</taxon>
        <taxon>Enoplea</taxon>
        <taxon>Dorylaimia</taxon>
        <taxon>Trichinellida</taxon>
        <taxon>Trichinellidae</taxon>
        <taxon>Trichinella</taxon>
    </lineage>
</organism>
<comment type="caution">
    <text evidence="1">The sequence shown here is derived from an EMBL/GenBank/DDBJ whole genome shotgun (WGS) entry which is preliminary data.</text>
</comment>
<accession>A0A0V0RE33</accession>
<reference evidence="1 2" key="1">
    <citation type="submission" date="2015-01" db="EMBL/GenBank/DDBJ databases">
        <title>Evolution of Trichinella species and genotypes.</title>
        <authorList>
            <person name="Korhonen P.K."/>
            <person name="Edoardo P."/>
            <person name="Giuseppe L.R."/>
            <person name="Gasser R.B."/>
        </authorList>
    </citation>
    <scope>NUCLEOTIDE SEQUENCE [LARGE SCALE GENOMIC DNA]</scope>
    <source>
        <strain evidence="1">ISS37</strain>
    </source>
</reference>